<dbReference type="AlphaFoldDB" id="A0A2M9CZE5"/>
<dbReference type="Proteomes" id="UP000231693">
    <property type="component" value="Unassembled WGS sequence"/>
</dbReference>
<sequence>MPGTDPTRGARDRPDPPHGLAVVRRVGTGPGALAAARDAVLTWQMHRRAGVRVRADGPAVVGGVVAVRLGPALLGLHGSCVVVHVEDGPGTFTMTYQTLDGHAESGTQTFALFTTSDGAVWGDVSSVSSPRPVLRRLGAVGILGQQAIALRYLGALRRIAETP</sequence>
<dbReference type="PIRSF" id="PIRSF010260">
    <property type="entry name" value="UCP010260"/>
    <property type="match status" value="1"/>
</dbReference>
<gene>
    <name evidence="2" type="ORF">CLV28_0437</name>
</gene>
<evidence type="ECO:0000313" key="2">
    <source>
        <dbReference type="EMBL" id="PJJ77223.1"/>
    </source>
</evidence>
<dbReference type="RefSeq" id="WP_170062611.1">
    <property type="nucleotide sequence ID" value="NZ_BOOX01000004.1"/>
</dbReference>
<evidence type="ECO:0000313" key="3">
    <source>
        <dbReference type="Proteomes" id="UP000231693"/>
    </source>
</evidence>
<dbReference type="EMBL" id="PGFE01000001">
    <property type="protein sequence ID" value="PJJ77223.1"/>
    <property type="molecule type" value="Genomic_DNA"/>
</dbReference>
<feature type="domain" description="DUF1990" evidence="1">
    <location>
        <begin position="13"/>
        <end position="153"/>
    </location>
</feature>
<keyword evidence="3" id="KW-1185">Reference proteome</keyword>
<protein>
    <submittedName>
        <fullName evidence="2">Uncharacterized protein (UPF0548 family)</fullName>
    </submittedName>
</protein>
<comment type="caution">
    <text evidence="2">The sequence shown here is derived from an EMBL/GenBank/DDBJ whole genome shotgun (WGS) entry which is preliminary data.</text>
</comment>
<evidence type="ECO:0000259" key="1">
    <source>
        <dbReference type="Pfam" id="PF09348"/>
    </source>
</evidence>
<dbReference type="PANTHER" id="PTHR34202">
    <property type="entry name" value="UPF0548 PROTEIN"/>
    <property type="match status" value="1"/>
</dbReference>
<accession>A0A2M9CZE5</accession>
<dbReference type="Pfam" id="PF09348">
    <property type="entry name" value="DUF1990"/>
    <property type="match status" value="1"/>
</dbReference>
<proteinExistence type="predicted"/>
<reference evidence="2 3" key="1">
    <citation type="submission" date="2017-11" db="EMBL/GenBank/DDBJ databases">
        <title>Genomic Encyclopedia of Archaeal and Bacterial Type Strains, Phase II (KMG-II): From Individual Species to Whole Genera.</title>
        <authorList>
            <person name="Goeker M."/>
        </authorList>
    </citation>
    <scope>NUCLEOTIDE SEQUENCE [LARGE SCALE GENOMIC DNA]</scope>
    <source>
        <strain evidence="2 3">DSM 25478</strain>
    </source>
</reference>
<dbReference type="InterPro" id="IPR018960">
    <property type="entry name" value="DUF1990"/>
</dbReference>
<name>A0A2M9CZE5_9CELL</name>
<dbReference type="InterPro" id="IPR014457">
    <property type="entry name" value="UCP010260"/>
</dbReference>
<dbReference type="PANTHER" id="PTHR34202:SF1">
    <property type="entry name" value="UPF0548 PROTEIN"/>
    <property type="match status" value="1"/>
</dbReference>
<organism evidence="2 3">
    <name type="scientific">Sediminihabitans luteus</name>
    <dbReference type="NCBI Taxonomy" id="1138585"/>
    <lineage>
        <taxon>Bacteria</taxon>
        <taxon>Bacillati</taxon>
        <taxon>Actinomycetota</taxon>
        <taxon>Actinomycetes</taxon>
        <taxon>Micrococcales</taxon>
        <taxon>Cellulomonadaceae</taxon>
        <taxon>Sediminihabitans</taxon>
    </lineage>
</organism>